<evidence type="ECO:0000313" key="2">
    <source>
        <dbReference type="Proteomes" id="UP000465812"/>
    </source>
</evidence>
<accession>A0ABM7JRB0</accession>
<keyword evidence="2" id="KW-1185">Reference proteome</keyword>
<evidence type="ECO:0008006" key="3">
    <source>
        <dbReference type="Google" id="ProtNLM"/>
    </source>
</evidence>
<dbReference type="Pfam" id="PF10888">
    <property type="entry name" value="DUF2742"/>
    <property type="match status" value="1"/>
</dbReference>
<sequence length="109" mass="12261">MQGNHAGPESRQVSWWAVHEFVAAVLDQVNGWPMLGTPAWCSLAHDDPRKWAAVLDGGQHHALRLELNQEAHAEVSRAVSGAVDWSALAREINRRTDFYAARPWLRRAQ</sequence>
<name>A0ABM7JRB0_MYCNT</name>
<dbReference type="EMBL" id="AP022590">
    <property type="protein sequence ID" value="BBY37506.1"/>
    <property type="molecule type" value="Genomic_DNA"/>
</dbReference>
<proteinExistence type="predicted"/>
<dbReference type="Proteomes" id="UP000465812">
    <property type="component" value="Chromosome"/>
</dbReference>
<gene>
    <name evidence="1" type="ORF">MMAN_16400</name>
</gene>
<protein>
    <recommendedName>
        <fullName evidence="3">DUF2742 domain-containing protein</fullName>
    </recommendedName>
</protein>
<reference evidence="1 2" key="1">
    <citation type="journal article" date="2019" name="Emerg. Microbes Infect.">
        <title>Comprehensive subspecies identification of 175 nontuberculous mycobacteria species based on 7547 genomic profiles.</title>
        <authorList>
            <person name="Matsumoto Y."/>
            <person name="Kinjo T."/>
            <person name="Motooka D."/>
            <person name="Nabeya D."/>
            <person name="Jung N."/>
            <person name="Uechi K."/>
            <person name="Horii T."/>
            <person name="Iida T."/>
            <person name="Fujita J."/>
            <person name="Nakamura S."/>
        </authorList>
    </citation>
    <scope>NUCLEOTIDE SEQUENCE [LARGE SCALE GENOMIC DNA]</scope>
    <source>
        <strain evidence="1 2">JCM 18113</strain>
    </source>
</reference>
<dbReference type="RefSeq" id="WP_179970102.1">
    <property type="nucleotide sequence ID" value="NZ_AP022590.1"/>
</dbReference>
<dbReference type="InterPro" id="IPR024384">
    <property type="entry name" value="DUF2742"/>
</dbReference>
<evidence type="ECO:0000313" key="1">
    <source>
        <dbReference type="EMBL" id="BBY37506.1"/>
    </source>
</evidence>
<organism evidence="1 2">
    <name type="scientific">Mycobacterium mantenii</name>
    <dbReference type="NCBI Taxonomy" id="560555"/>
    <lineage>
        <taxon>Bacteria</taxon>
        <taxon>Bacillati</taxon>
        <taxon>Actinomycetota</taxon>
        <taxon>Actinomycetes</taxon>
        <taxon>Mycobacteriales</taxon>
        <taxon>Mycobacteriaceae</taxon>
        <taxon>Mycobacterium</taxon>
        <taxon>Mycobacterium avium complex (MAC)</taxon>
    </lineage>
</organism>